<evidence type="ECO:0000313" key="1">
    <source>
        <dbReference type="EMBL" id="KAJ3525499.1"/>
    </source>
</evidence>
<organism evidence="1 2">
    <name type="scientific">Fusarium decemcellulare</name>
    <dbReference type="NCBI Taxonomy" id="57161"/>
    <lineage>
        <taxon>Eukaryota</taxon>
        <taxon>Fungi</taxon>
        <taxon>Dikarya</taxon>
        <taxon>Ascomycota</taxon>
        <taxon>Pezizomycotina</taxon>
        <taxon>Sordariomycetes</taxon>
        <taxon>Hypocreomycetidae</taxon>
        <taxon>Hypocreales</taxon>
        <taxon>Nectriaceae</taxon>
        <taxon>Fusarium</taxon>
        <taxon>Fusarium decemcellulare species complex</taxon>
    </lineage>
</organism>
<gene>
    <name evidence="1" type="ORF">NM208_g11615</name>
</gene>
<sequence>MNGPTFPGPVQGSNVLTGINASGNAQQTINFHNPSAPRPCHVIAYERNEDFIPRPDIVARLESLLPINSDEYHSAALWGLGGSGKTQIALAYAYNRCRNNTCSAFWVHADNEATFSQGYTTIAGVLGLNQEEDGHKLLKSVRHGIESLGRWLLVVDNADDLTLFGAGPATNKRKGFMEYIPKGPNGTVLWTSRDEKISGSLVGSRRGISVAKMTLEESKMLLETWMARPIKQHETEDAECLLRELQWLPLAISQAGAYMRRTDTSISEYLSRLKEEKGHSQALKETVFDRHRWKDAPNSILETWSISIRRLKEENEISYTILHILAYVDNQNIPWDLLEAAAEFGGKKRPYGVPYNVKEAVGRLKDFSFLTEHQTESHEQRFELHKLVQDAARYNLGFRSLRKKEKERLALQSAATRSRLKRLLRSITGTHKPVGKDAAKKVARDQAFFAAAALQIIDNLLNEKERLGHKESWADCERLLAHALRVCEWAEMCDSELLAAGLLQQVGDYLDWSRRYRECQLARDHQLRLLNKVLGQKHYKSIEALWGLGRAYLSYDQASEAEKLGIAAFKLAKEELGERHELTFNCKRLLIISARKQGRLTEAERLITETLDQARQFMYERNPIIIYCMEDLATIYVDQGELDKAHELLSRVCELLRRPFGDARRSTHRALCNLGRLHYMQKRFEGAETIFTELLELQRKSLGEEHPDTADTLYRRAVTRRCLGQTQKAQDAMEECLRVRRKVLGAGHPHTTDASECLEAWVNEDQARDLSLELGRDIWGPNDVSTILIDETLKAWESEDRESRGDLADDKRVIVHVDF</sequence>
<dbReference type="Proteomes" id="UP001148629">
    <property type="component" value="Unassembled WGS sequence"/>
</dbReference>
<comment type="caution">
    <text evidence="1">The sequence shown here is derived from an EMBL/GenBank/DDBJ whole genome shotgun (WGS) entry which is preliminary data.</text>
</comment>
<protein>
    <submittedName>
        <fullName evidence="1">Uncharacterized protein</fullName>
    </submittedName>
</protein>
<accession>A0ACC1RRU9</accession>
<dbReference type="EMBL" id="JANRMS010001899">
    <property type="protein sequence ID" value="KAJ3525499.1"/>
    <property type="molecule type" value="Genomic_DNA"/>
</dbReference>
<evidence type="ECO:0000313" key="2">
    <source>
        <dbReference type="Proteomes" id="UP001148629"/>
    </source>
</evidence>
<reference evidence="1" key="1">
    <citation type="submission" date="2022-08" db="EMBL/GenBank/DDBJ databases">
        <title>Genome Sequence of Fusarium decemcellulare.</title>
        <authorList>
            <person name="Buettner E."/>
        </authorList>
    </citation>
    <scope>NUCLEOTIDE SEQUENCE</scope>
    <source>
        <strain evidence="1">Babe19</strain>
    </source>
</reference>
<proteinExistence type="predicted"/>
<keyword evidence="2" id="KW-1185">Reference proteome</keyword>
<name>A0ACC1RRU9_9HYPO</name>